<proteinExistence type="predicted"/>
<evidence type="ECO:0000313" key="3">
    <source>
        <dbReference type="EMBL" id="KPI87484.1"/>
    </source>
</evidence>
<dbReference type="SUPFAM" id="SSF82784">
    <property type="entry name" value="OsmC-like"/>
    <property type="match status" value="1"/>
</dbReference>
<dbReference type="Gene3D" id="3.30.300.20">
    <property type="match status" value="1"/>
</dbReference>
<evidence type="ECO:0008006" key="5">
    <source>
        <dbReference type="Google" id="ProtNLM"/>
    </source>
</evidence>
<protein>
    <recommendedName>
        <fullName evidence="5">OsmC-like protein</fullName>
    </recommendedName>
</protein>
<evidence type="ECO:0000256" key="1">
    <source>
        <dbReference type="SAM" id="Coils"/>
    </source>
</evidence>
<feature type="region of interest" description="Disordered" evidence="2">
    <location>
        <begin position="205"/>
        <end position="224"/>
    </location>
</feature>
<dbReference type="InterPro" id="IPR015946">
    <property type="entry name" value="KH_dom-like_a/b"/>
</dbReference>
<evidence type="ECO:0000256" key="2">
    <source>
        <dbReference type="SAM" id="MobiDB-lite"/>
    </source>
</evidence>
<feature type="compositionally biased region" description="Basic and acidic residues" evidence="2">
    <location>
        <begin position="296"/>
        <end position="310"/>
    </location>
</feature>
<dbReference type="AlphaFoldDB" id="A0A0N1ILB7"/>
<feature type="coiled-coil region" evidence="1">
    <location>
        <begin position="71"/>
        <end position="118"/>
    </location>
</feature>
<reference evidence="3 4" key="1">
    <citation type="journal article" date="2015" name="PLoS Pathog.">
        <title>Leptomonas seymouri: Adaptations to the Dixenous Life Cycle Analyzed by Genome Sequencing, Transcriptome Profiling and Co-infection with Leishmania donovani.</title>
        <authorList>
            <person name="Kraeva N."/>
            <person name="Butenko A."/>
            <person name="Hlavacova J."/>
            <person name="Kostygov A."/>
            <person name="Myskova J."/>
            <person name="Grybchuk D."/>
            <person name="Lestinova T."/>
            <person name="Votypka J."/>
            <person name="Volf P."/>
            <person name="Opperdoes F."/>
            <person name="Flegontov P."/>
            <person name="Lukes J."/>
            <person name="Yurchenko V."/>
        </authorList>
    </citation>
    <scope>NUCLEOTIDE SEQUENCE [LARGE SCALE GENOMIC DNA]</scope>
    <source>
        <strain evidence="3 4">ATCC 30220</strain>
    </source>
</reference>
<name>A0A0N1ILB7_LEPSE</name>
<organism evidence="3 4">
    <name type="scientific">Leptomonas seymouri</name>
    <dbReference type="NCBI Taxonomy" id="5684"/>
    <lineage>
        <taxon>Eukaryota</taxon>
        <taxon>Discoba</taxon>
        <taxon>Euglenozoa</taxon>
        <taxon>Kinetoplastea</taxon>
        <taxon>Metakinetoplastina</taxon>
        <taxon>Trypanosomatida</taxon>
        <taxon>Trypanosomatidae</taxon>
        <taxon>Leishmaniinae</taxon>
        <taxon>Leptomonas</taxon>
    </lineage>
</organism>
<dbReference type="EMBL" id="LJSK01000086">
    <property type="protein sequence ID" value="KPI87484.1"/>
    <property type="molecule type" value="Genomic_DNA"/>
</dbReference>
<keyword evidence="1" id="KW-0175">Coiled coil</keyword>
<feature type="compositionally biased region" description="Polar residues" evidence="2">
    <location>
        <begin position="334"/>
        <end position="361"/>
    </location>
</feature>
<evidence type="ECO:0000313" key="4">
    <source>
        <dbReference type="Proteomes" id="UP000038009"/>
    </source>
</evidence>
<dbReference type="OrthoDB" id="265231at2759"/>
<feature type="compositionally biased region" description="Low complexity" evidence="2">
    <location>
        <begin position="311"/>
        <end position="327"/>
    </location>
</feature>
<dbReference type="VEuPathDB" id="TriTrypDB:Lsey_0086_0100"/>
<gene>
    <name evidence="3" type="ORF">ABL78_3433</name>
</gene>
<accession>A0A0N1ILB7</accession>
<sequence>MYRRSTANFGVFSVFLEELKKVPAYFSHKAREGAKTYVDSASQTLEFLKGEDPSESPEMRDKRRKHKEMYHAILNEQANKAAKEKAAAQHERAQLSWKQRLALSMQEAKEALQQMTSTKAGVMAVLQHCTASHAAEVALEQGIDVKNVQMVFEKAAAKNSVGYEEVVVGYIDAPAASREEVMAFAEKLHKACPVANSMHIEWRQGRPNARDASSADELQSEMERAARLGEWEENRGAASPRAATADTAIPIGMPGLRRVYPSASRSVDRVVGDGDDAFHLPGVKAKNSTAAGVRHGAVDTERDVDSKNKASNEASSSSASDATASEAPQDQHDAASTQKPSSASTMPKPTESTDGTSKPQS</sequence>
<dbReference type="InterPro" id="IPR036102">
    <property type="entry name" value="OsmC/Ohrsf"/>
</dbReference>
<dbReference type="Proteomes" id="UP000038009">
    <property type="component" value="Unassembled WGS sequence"/>
</dbReference>
<feature type="region of interest" description="Disordered" evidence="2">
    <location>
        <begin position="288"/>
        <end position="361"/>
    </location>
</feature>
<keyword evidence="4" id="KW-1185">Reference proteome</keyword>
<comment type="caution">
    <text evidence="3">The sequence shown here is derived from an EMBL/GenBank/DDBJ whole genome shotgun (WGS) entry which is preliminary data.</text>
</comment>
<dbReference type="OMA" id="HIEWRQG"/>